<dbReference type="Proteomes" id="UP000218231">
    <property type="component" value="Unassembled WGS sequence"/>
</dbReference>
<accession>A0A2A2K268</accession>
<keyword evidence="3" id="KW-1185">Reference proteome</keyword>
<comment type="caution">
    <text evidence="2">The sequence shown here is derived from an EMBL/GenBank/DDBJ whole genome shotgun (WGS) entry which is preliminary data.</text>
</comment>
<reference evidence="2 3" key="1">
    <citation type="journal article" date="2017" name="Curr. Biol.">
        <title>Genome architecture and evolution of a unichromosomal asexual nematode.</title>
        <authorList>
            <person name="Fradin H."/>
            <person name="Zegar C."/>
            <person name="Gutwein M."/>
            <person name="Lucas J."/>
            <person name="Kovtun M."/>
            <person name="Corcoran D."/>
            <person name="Baugh L.R."/>
            <person name="Kiontke K."/>
            <person name="Gunsalus K."/>
            <person name="Fitch D.H."/>
            <person name="Piano F."/>
        </authorList>
    </citation>
    <scope>NUCLEOTIDE SEQUENCE [LARGE SCALE GENOMIC DNA]</scope>
    <source>
        <strain evidence="2">PF1309</strain>
    </source>
</reference>
<sequence length="197" mass="21658">MRLGIGEHFEGEGVQAVARQDRGRLVERLVDRRLAAAHVVVVHRRQIVMDQRINVDRLDRHRDLARAVAVDAEQVGGRAQQQGAQSLAATDRGMAHSLVEVGARIVGYSEQPVEACVDIRSDGGERLFERGRGRAGHRISRLQRGGCRQPCPRHPGGSPRSGPGLRRGDRRSAGAADRRVRKAGSIRRASLHRFRGG</sequence>
<feature type="region of interest" description="Disordered" evidence="1">
    <location>
        <begin position="130"/>
        <end position="197"/>
    </location>
</feature>
<evidence type="ECO:0000256" key="1">
    <source>
        <dbReference type="SAM" id="MobiDB-lite"/>
    </source>
</evidence>
<evidence type="ECO:0000313" key="2">
    <source>
        <dbReference type="EMBL" id="PAV67962.1"/>
    </source>
</evidence>
<feature type="compositionally biased region" description="Low complexity" evidence="1">
    <location>
        <begin position="154"/>
        <end position="164"/>
    </location>
</feature>
<feature type="compositionally biased region" description="Basic residues" evidence="1">
    <location>
        <begin position="179"/>
        <end position="197"/>
    </location>
</feature>
<proteinExistence type="predicted"/>
<feature type="compositionally biased region" description="Basic and acidic residues" evidence="1">
    <location>
        <begin position="166"/>
        <end position="178"/>
    </location>
</feature>
<dbReference type="AlphaFoldDB" id="A0A2A2K268"/>
<gene>
    <name evidence="2" type="ORF">WR25_27091</name>
</gene>
<protein>
    <submittedName>
        <fullName evidence="2">Uncharacterized protein</fullName>
    </submittedName>
</protein>
<organism evidence="2 3">
    <name type="scientific">Diploscapter pachys</name>
    <dbReference type="NCBI Taxonomy" id="2018661"/>
    <lineage>
        <taxon>Eukaryota</taxon>
        <taxon>Metazoa</taxon>
        <taxon>Ecdysozoa</taxon>
        <taxon>Nematoda</taxon>
        <taxon>Chromadorea</taxon>
        <taxon>Rhabditida</taxon>
        <taxon>Rhabditina</taxon>
        <taxon>Rhabditomorpha</taxon>
        <taxon>Rhabditoidea</taxon>
        <taxon>Rhabditidae</taxon>
        <taxon>Diploscapter</taxon>
    </lineage>
</organism>
<name>A0A2A2K268_9BILA</name>
<dbReference type="EMBL" id="LIAE01009855">
    <property type="protein sequence ID" value="PAV67962.1"/>
    <property type="molecule type" value="Genomic_DNA"/>
</dbReference>
<evidence type="ECO:0000313" key="3">
    <source>
        <dbReference type="Proteomes" id="UP000218231"/>
    </source>
</evidence>